<dbReference type="OrthoDB" id="9772308at2"/>
<comment type="function">
    <text evidence="1">Broad specificity carboxypetidase that releases amino acids sequentially from the C-terminus, including neutral, aromatic, polar and basic residues.</text>
</comment>
<keyword evidence="1 4" id="KW-0121">Carboxypeptidase</keyword>
<dbReference type="Pfam" id="PF02074">
    <property type="entry name" value="Peptidase_M32"/>
    <property type="match status" value="1"/>
</dbReference>
<comment type="catalytic activity">
    <reaction evidence="1">
        <text>Release of a C-terminal amino acid with broad specificity, except for -Pro.</text>
        <dbReference type="EC" id="3.4.17.19"/>
    </reaction>
</comment>
<feature type="active site" description="Proton donor/acceptor" evidence="3">
    <location>
        <position position="266"/>
    </location>
</feature>
<evidence type="ECO:0000256" key="2">
    <source>
        <dbReference type="PIRSR" id="PIRSR006615-1"/>
    </source>
</evidence>
<comment type="caution">
    <text evidence="4">The sequence shown here is derived from an EMBL/GenBank/DDBJ whole genome shotgun (WGS) entry which is preliminary data.</text>
</comment>
<comment type="cofactor">
    <cofactor evidence="2">
        <name>Zn(2+)</name>
        <dbReference type="ChEBI" id="CHEBI:29105"/>
    </cofactor>
    <text evidence="2">Binds 1 zinc ion per subunit.</text>
</comment>
<dbReference type="PANTHER" id="PTHR34217:SF1">
    <property type="entry name" value="CARBOXYPEPTIDASE 1"/>
    <property type="match status" value="1"/>
</dbReference>
<proteinExistence type="inferred from homology"/>
<evidence type="ECO:0000313" key="5">
    <source>
        <dbReference type="Proteomes" id="UP000290545"/>
    </source>
</evidence>
<reference evidence="4 5" key="1">
    <citation type="submission" date="2019-01" db="EMBL/GenBank/DDBJ databases">
        <title>Filimonas sp. strain TTM-71.</title>
        <authorList>
            <person name="Chen W.-M."/>
        </authorList>
    </citation>
    <scope>NUCLEOTIDE SEQUENCE [LARGE SCALE GENOMIC DNA]</scope>
    <source>
        <strain evidence="4 5">TTM-71</strain>
    </source>
</reference>
<feature type="binding site" evidence="2">
    <location>
        <position position="265"/>
    </location>
    <ligand>
        <name>Zn(2+)</name>
        <dbReference type="ChEBI" id="CHEBI:29105"/>
        <note>catalytic</note>
    </ligand>
</feature>
<dbReference type="GO" id="GO:0046872">
    <property type="term" value="F:metal ion binding"/>
    <property type="evidence" value="ECO:0007669"/>
    <property type="project" value="UniProtKB-KW"/>
</dbReference>
<keyword evidence="1" id="KW-0378">Hydrolase</keyword>
<gene>
    <name evidence="4" type="ORF">ESB13_11940</name>
</gene>
<dbReference type="InterPro" id="IPR001333">
    <property type="entry name" value="Peptidase_M32_Taq"/>
</dbReference>
<accession>A0A4Q1D5C4</accession>
<protein>
    <recommendedName>
        <fullName evidence="1">Metal-dependent carboxypeptidase</fullName>
        <ecNumber evidence="1">3.4.17.19</ecNumber>
    </recommendedName>
</protein>
<dbReference type="SUPFAM" id="SSF55486">
    <property type="entry name" value="Metalloproteases ('zincins'), catalytic domain"/>
    <property type="match status" value="1"/>
</dbReference>
<dbReference type="Gene3D" id="1.10.1370.30">
    <property type="match status" value="1"/>
</dbReference>
<feature type="binding site" evidence="2">
    <location>
        <position position="295"/>
    </location>
    <ligand>
        <name>Zn(2+)</name>
        <dbReference type="ChEBI" id="CHEBI:29105"/>
        <note>catalytic</note>
    </ligand>
</feature>
<sequence length="498" mass="57403">MMIASDSLYQQYSDHMRRVADLRYAAAVLQWDQETYMPQKGAGARARQLATLSETAHEWATAAAFEKLVYELQQRGDLNAVQQRNIALSYDELVRRKKLSAAFVRRSSEAVSRAFQSWIAARKANDFKLFQSSLSELVGLKAEEADLLGYEGHPYNALIYEYERSASVKSLDALFGALMPALQQLIDAVRQQPEPDTSFLQQNYPKEQQWKWGMYLVKELGFDLEAGRQDLSEHPFTTNFSAKDVRITTRIDENDLANMTWSCIHEVGHALYEQGLPNEEYGLPSGEYASLSIHESQSRLWENCVGRSLVFWQHYLPELKRFFPEQLKEVDPERFFRGINKVEPSLIRTEADELTYHSHVYIRYVIEKELISRELPVKEVAARWNELYRDHLGVTVKDDVTGCLQDVHWSHGSFGYFPTYSLGSLYAAQFWHQAQQVMPALNSQLNNVQLAGLLKWLRTEIHAKGRTLETEALCREVTGEGLDSRFFVGYIRQKFMLP</sequence>
<evidence type="ECO:0000256" key="1">
    <source>
        <dbReference type="PIRNR" id="PIRNR006615"/>
    </source>
</evidence>
<dbReference type="PIRSF" id="PIRSF006615">
    <property type="entry name" value="Zn_crbxpep_Taq"/>
    <property type="match status" value="1"/>
</dbReference>
<organism evidence="4 5">
    <name type="scientific">Filimonas effusa</name>
    <dbReference type="NCBI Taxonomy" id="2508721"/>
    <lineage>
        <taxon>Bacteria</taxon>
        <taxon>Pseudomonadati</taxon>
        <taxon>Bacteroidota</taxon>
        <taxon>Chitinophagia</taxon>
        <taxon>Chitinophagales</taxon>
        <taxon>Chitinophagaceae</taxon>
        <taxon>Filimonas</taxon>
    </lineage>
</organism>
<dbReference type="EMBL" id="SDHZ01000002">
    <property type="protein sequence ID" value="RXK82841.1"/>
    <property type="molecule type" value="Genomic_DNA"/>
</dbReference>
<dbReference type="Proteomes" id="UP000290545">
    <property type="component" value="Unassembled WGS sequence"/>
</dbReference>
<keyword evidence="5" id="KW-1185">Reference proteome</keyword>
<evidence type="ECO:0000313" key="4">
    <source>
        <dbReference type="EMBL" id="RXK82841.1"/>
    </source>
</evidence>
<evidence type="ECO:0000256" key="3">
    <source>
        <dbReference type="PIRSR" id="PIRSR006615-2"/>
    </source>
</evidence>
<keyword evidence="2" id="KW-0862">Zinc</keyword>
<dbReference type="PRINTS" id="PR00998">
    <property type="entry name" value="CRBOXYPTASET"/>
</dbReference>
<dbReference type="GO" id="GO:0006508">
    <property type="term" value="P:proteolysis"/>
    <property type="evidence" value="ECO:0007669"/>
    <property type="project" value="UniProtKB-UniRule"/>
</dbReference>
<keyword evidence="1 2" id="KW-0479">Metal-binding</keyword>
<comment type="similarity">
    <text evidence="1">Belongs to the peptidase M32 family.</text>
</comment>
<dbReference type="PROSITE" id="PS52034">
    <property type="entry name" value="PEPTIDASE_M32"/>
    <property type="match status" value="1"/>
</dbReference>
<feature type="binding site" evidence="2">
    <location>
        <position position="269"/>
    </location>
    <ligand>
        <name>Zn(2+)</name>
        <dbReference type="ChEBI" id="CHEBI:29105"/>
        <note>catalytic</note>
    </ligand>
</feature>
<dbReference type="PANTHER" id="PTHR34217">
    <property type="entry name" value="METAL-DEPENDENT CARBOXYPEPTIDASE"/>
    <property type="match status" value="1"/>
</dbReference>
<keyword evidence="1" id="KW-0645">Protease</keyword>
<dbReference type="AlphaFoldDB" id="A0A4Q1D5C4"/>
<dbReference type="GO" id="GO:0004181">
    <property type="term" value="F:metallocarboxypeptidase activity"/>
    <property type="evidence" value="ECO:0007669"/>
    <property type="project" value="UniProtKB-UniRule"/>
</dbReference>
<name>A0A4Q1D5C4_9BACT</name>
<dbReference type="CDD" id="cd06460">
    <property type="entry name" value="M32_Taq"/>
    <property type="match status" value="1"/>
</dbReference>
<keyword evidence="1" id="KW-0482">Metalloprotease</keyword>
<dbReference type="EC" id="3.4.17.19" evidence="1"/>
<dbReference type="RefSeq" id="WP_129003566.1">
    <property type="nucleotide sequence ID" value="NZ_SDHZ01000002.1"/>
</dbReference>